<dbReference type="InterPro" id="IPR002869">
    <property type="entry name" value="Pyrv_flavodox_OxRed_cen"/>
</dbReference>
<dbReference type="Gene3D" id="4.10.780.10">
    <property type="entry name" value="Pyruvate-flavodoxin oxidoreductase, EKR domain"/>
    <property type="match status" value="1"/>
</dbReference>
<evidence type="ECO:0000256" key="10">
    <source>
        <dbReference type="SAM" id="MobiDB-lite"/>
    </source>
</evidence>
<dbReference type="InterPro" id="IPR017900">
    <property type="entry name" value="4Fe4S_Fe_S_CS"/>
</dbReference>
<dbReference type="InterPro" id="IPR037112">
    <property type="entry name" value="Pyrv-flavodox_OxR_EKR_sf"/>
</dbReference>
<dbReference type="SUPFAM" id="SSF52518">
    <property type="entry name" value="Thiamin diphosphate-binding fold (THDP-binding)"/>
    <property type="match status" value="2"/>
</dbReference>
<organism evidence="12 13">
    <name type="scientific">Ammonicoccus fulvus</name>
    <dbReference type="NCBI Taxonomy" id="3138240"/>
    <lineage>
        <taxon>Bacteria</taxon>
        <taxon>Bacillati</taxon>
        <taxon>Actinomycetota</taxon>
        <taxon>Actinomycetes</taxon>
        <taxon>Propionibacteriales</taxon>
        <taxon>Propionibacteriaceae</taxon>
        <taxon>Ammonicoccus</taxon>
    </lineage>
</organism>
<evidence type="ECO:0000256" key="4">
    <source>
        <dbReference type="ARBA" id="ARBA00022723"/>
    </source>
</evidence>
<dbReference type="PIRSF" id="PIRSF000159">
    <property type="entry name" value="NifJ"/>
    <property type="match status" value="1"/>
</dbReference>
<dbReference type="Pfam" id="PF02775">
    <property type="entry name" value="TPP_enzyme_C"/>
    <property type="match status" value="1"/>
</dbReference>
<comment type="similarity">
    <text evidence="1 9">Belongs to the pyruvate:ferredoxin/flavodoxin oxidoreductase family.</text>
</comment>
<dbReference type="SUPFAM" id="SSF54862">
    <property type="entry name" value="4Fe-4S ferredoxins"/>
    <property type="match status" value="1"/>
</dbReference>
<evidence type="ECO:0000256" key="6">
    <source>
        <dbReference type="ARBA" id="ARBA00023002"/>
    </source>
</evidence>
<dbReference type="InterPro" id="IPR009014">
    <property type="entry name" value="Transketo_C/PFOR_II"/>
</dbReference>
<proteinExistence type="inferred from homology"/>
<keyword evidence="8" id="KW-0411">Iron-sulfur</keyword>
<dbReference type="Gene3D" id="3.40.920.10">
    <property type="entry name" value="Pyruvate-ferredoxin oxidoreductase, PFOR, domain III"/>
    <property type="match status" value="1"/>
</dbReference>
<dbReference type="PROSITE" id="PS00198">
    <property type="entry name" value="4FE4S_FER_1"/>
    <property type="match status" value="1"/>
</dbReference>
<gene>
    <name evidence="12" type="primary">nifJ</name>
    <name evidence="12" type="ORF">AADG42_05435</name>
</gene>
<dbReference type="Gene3D" id="3.30.70.20">
    <property type="match status" value="1"/>
</dbReference>
<dbReference type="NCBIfam" id="TIGR02176">
    <property type="entry name" value="pyruv_ox_red"/>
    <property type="match status" value="1"/>
</dbReference>
<dbReference type="Gene3D" id="3.40.50.920">
    <property type="match status" value="1"/>
</dbReference>
<keyword evidence="13" id="KW-1185">Reference proteome</keyword>
<evidence type="ECO:0000256" key="9">
    <source>
        <dbReference type="PIRNR" id="PIRNR000159"/>
    </source>
</evidence>
<evidence type="ECO:0000313" key="12">
    <source>
        <dbReference type="EMBL" id="XAN06773.1"/>
    </source>
</evidence>
<dbReference type="SUPFAM" id="SSF53323">
    <property type="entry name" value="Pyruvate-ferredoxin oxidoreductase, PFOR, domain III"/>
    <property type="match status" value="1"/>
</dbReference>
<dbReference type="SMART" id="SM00890">
    <property type="entry name" value="EKR"/>
    <property type="match status" value="1"/>
</dbReference>
<evidence type="ECO:0000259" key="11">
    <source>
        <dbReference type="PROSITE" id="PS51379"/>
    </source>
</evidence>
<evidence type="ECO:0000313" key="13">
    <source>
        <dbReference type="Proteomes" id="UP001442841"/>
    </source>
</evidence>
<dbReference type="PANTHER" id="PTHR32154:SF0">
    <property type="entry name" value="PYRUVATE-FLAVODOXIN OXIDOREDUCTASE-RELATED"/>
    <property type="match status" value="1"/>
</dbReference>
<keyword evidence="6 9" id="KW-0560">Oxidoreductase</keyword>
<feature type="region of interest" description="Disordered" evidence="10">
    <location>
        <begin position="1186"/>
        <end position="1221"/>
    </location>
</feature>
<dbReference type="Pfam" id="PF01558">
    <property type="entry name" value="POR"/>
    <property type="match status" value="1"/>
</dbReference>
<dbReference type="Pfam" id="PF01855">
    <property type="entry name" value="POR_N"/>
    <property type="match status" value="1"/>
</dbReference>
<dbReference type="PROSITE" id="PS51379">
    <property type="entry name" value="4FE4S_FER_2"/>
    <property type="match status" value="2"/>
</dbReference>
<accession>A0ABZ3FL59</accession>
<dbReference type="InterPro" id="IPR019752">
    <property type="entry name" value="Pyrv/ketoisovalerate_OxRed_cat"/>
</dbReference>
<dbReference type="EMBL" id="CP154795">
    <property type="protein sequence ID" value="XAN06773.1"/>
    <property type="molecule type" value="Genomic_DNA"/>
</dbReference>
<evidence type="ECO:0000256" key="7">
    <source>
        <dbReference type="ARBA" id="ARBA00023004"/>
    </source>
</evidence>
<evidence type="ECO:0000256" key="1">
    <source>
        <dbReference type="ARBA" id="ARBA00009032"/>
    </source>
</evidence>
<feature type="compositionally biased region" description="Basic and acidic residues" evidence="10">
    <location>
        <begin position="1186"/>
        <end position="1209"/>
    </location>
</feature>
<dbReference type="InterPro" id="IPR002880">
    <property type="entry name" value="Pyrv_Fd/Flavodoxin_OxRdtase_N"/>
</dbReference>
<dbReference type="InterPro" id="IPR019456">
    <property type="entry name" value="Pyrv-flavodox_OxRtase_EKR"/>
</dbReference>
<keyword evidence="4" id="KW-0479">Metal-binding</keyword>
<dbReference type="RefSeq" id="WP_425308202.1">
    <property type="nucleotide sequence ID" value="NZ_CP154795.1"/>
</dbReference>
<sequence>MTQPARAAKPGTRVIIDGNEAAASVAYRLNELCSIYPITPSSTMAELADEWAAHNRTNVWGTIPTVIEMQSEAGAAGTMHGALQGGALSTTFTASQGLLLMIPNMYKIAGELTSTVFHVAARSLAAQGLSIFGDHQDVMAVRQTGFALLSSASVQEAHDLACIAQMATLESRVPFVHFFDGFRTSHELNTMTMLSDDDLRSLIPESQIQDHRARALSPDHPIIRGTAQNPDVYFQGRETVNPFYARTPGIVQGAMDRFAGRTGRAYSLVEYHGADDADRVIVIMGSGAETVRSTVDHLLDTGEKVGVVQLRLYRPFPTEEVLAAIPATATRVAVLDRTKEPGSGGEPLFLDVAAALGESFARGERERLPLVTGGRYGLSSKEFTPGMVAGVYAELAAERPRARFTVGIVDDVSHTSIDYDPALDISAPGTLSAVFYGLGSDGTVGANKNTIKILGADPERYAQAYFVYDSKKSGSRTVSHLRFGPNPIQAPYLVSRAGFIGCHHWSILEQVDILENAREGTILLLNTPYPAGEVFEKLPAPLQEGVIRLGLQVWTVDAGAVAREAGLGNRTNTVLQTCFFAISGVMPAEEAVEAIKASIRKTYGRRGAEVVTRNEKAVDASVSNLHRVPVPEQAVGGHPLQAPVPAHAPEFVRTVTAAMMAGKGDDLPVSALPVDGSYPSGTTAYEKRNISSIVAEWDHEACIQCGNCAFVCPHSVIRSKYYPPEQLDGAPDSFQSAPINAVGVPLARYTLQVFAEDCTGCGLCVEACPVKPLGQPNRRAINLSPVAARLEDEKKNVEFFDSIPHNDRTRVDFGTVRGTQFLQPLFEFSGACSGCGETPYVKLLSQLFGDRATVANATGCSSIYGGNLPTTPWTSNDKGRGPAWSNSLFEDNAEFGLGMRLAADLHAGLARKRLVQLRDELGAELVDSILEAEQHSESELAAQAERIDELRRRMDGIDGHRVEDLRSVIDHLLRRSVWIVGGDGWAYDIGSGGLDHVLASGRNVNVLVLDTEVYSNTGGQSSKSTPLGAVAKFAAAGKTTNKKDLAMQAIAYGNVYVARVAMGADPQQTLKAFREAEAYDGPSLIIAYSHCIAHGIEMRKGLDQQYNAVNSGHFPLMRFNPVKRENGENPFLLDSPKPRVPLKDYLYKELRYRMLAQADPKEAARLLEMATVAVRQRWENYEDMATREAADFAPDARRDVEREPEKQLEKSNPAATRKATT</sequence>
<keyword evidence="7" id="KW-0408">Iron</keyword>
<dbReference type="CDD" id="cd07034">
    <property type="entry name" value="TPP_PYR_PFOR_IOR-alpha_like"/>
    <property type="match status" value="1"/>
</dbReference>
<dbReference type="InterPro" id="IPR011766">
    <property type="entry name" value="TPP_enzyme_TPP-bd"/>
</dbReference>
<dbReference type="Pfam" id="PF12838">
    <property type="entry name" value="Fer4_7"/>
    <property type="match status" value="1"/>
</dbReference>
<evidence type="ECO:0000256" key="8">
    <source>
        <dbReference type="ARBA" id="ARBA00023014"/>
    </source>
</evidence>
<evidence type="ECO:0000256" key="3">
    <source>
        <dbReference type="ARBA" id="ARBA00022485"/>
    </source>
</evidence>
<protein>
    <submittedName>
        <fullName evidence="12">Pyruvate:ferredoxin (Flavodoxin) oxidoreductase</fullName>
    </submittedName>
</protein>
<dbReference type="SUPFAM" id="SSF52922">
    <property type="entry name" value="TK C-terminal domain-like"/>
    <property type="match status" value="1"/>
</dbReference>
<feature type="domain" description="4Fe-4S ferredoxin-type" evidence="11">
    <location>
        <begin position="693"/>
        <end position="722"/>
    </location>
</feature>
<dbReference type="InterPro" id="IPR011895">
    <property type="entry name" value="Pyrv_flavodox_OxRed"/>
</dbReference>
<dbReference type="PANTHER" id="PTHR32154">
    <property type="entry name" value="PYRUVATE-FLAVODOXIN OXIDOREDUCTASE-RELATED"/>
    <property type="match status" value="1"/>
</dbReference>
<dbReference type="Pfam" id="PF17147">
    <property type="entry name" value="PFOR_II"/>
    <property type="match status" value="1"/>
</dbReference>
<keyword evidence="5 9" id="KW-0249">Electron transport</keyword>
<feature type="domain" description="4Fe-4S ferredoxin-type" evidence="11">
    <location>
        <begin position="749"/>
        <end position="778"/>
    </location>
</feature>
<evidence type="ECO:0000256" key="5">
    <source>
        <dbReference type="ARBA" id="ARBA00022982"/>
    </source>
</evidence>
<keyword evidence="2 9" id="KW-0813">Transport</keyword>
<dbReference type="Proteomes" id="UP001442841">
    <property type="component" value="Chromosome"/>
</dbReference>
<evidence type="ECO:0000256" key="2">
    <source>
        <dbReference type="ARBA" id="ARBA00022448"/>
    </source>
</evidence>
<dbReference type="InterPro" id="IPR033412">
    <property type="entry name" value="PFOR_II"/>
</dbReference>
<keyword evidence="3" id="KW-0004">4Fe-4S</keyword>
<keyword evidence="12" id="KW-0670">Pyruvate</keyword>
<dbReference type="InterPro" id="IPR029061">
    <property type="entry name" value="THDP-binding"/>
</dbReference>
<name>A0ABZ3FL59_9ACTN</name>
<dbReference type="Gene3D" id="3.40.50.970">
    <property type="match status" value="2"/>
</dbReference>
<reference evidence="12 13" key="1">
    <citation type="submission" date="2024-04" db="EMBL/GenBank/DDBJ databases">
        <title>Isolation of an actinomycete strain from pig manure.</title>
        <authorList>
            <person name="Gong T."/>
            <person name="Yu Z."/>
            <person name="An M."/>
            <person name="Wei C."/>
            <person name="Yang W."/>
            <person name="Liu L."/>
        </authorList>
    </citation>
    <scope>NUCLEOTIDE SEQUENCE [LARGE SCALE GENOMIC DNA]</scope>
    <source>
        <strain evidence="12 13">ZF39</strain>
    </source>
</reference>
<dbReference type="Pfam" id="PF10371">
    <property type="entry name" value="EKR"/>
    <property type="match status" value="1"/>
</dbReference>
<dbReference type="InterPro" id="IPR050722">
    <property type="entry name" value="Pyruvate:ferred/Flavod_OxRd"/>
</dbReference>
<dbReference type="CDD" id="cd03377">
    <property type="entry name" value="TPP_PFOR_PNO"/>
    <property type="match status" value="1"/>
</dbReference>
<dbReference type="InterPro" id="IPR017896">
    <property type="entry name" value="4Fe4S_Fe-S-bd"/>
</dbReference>